<protein>
    <submittedName>
        <fullName evidence="2">Uncharacterized protein</fullName>
    </submittedName>
</protein>
<dbReference type="AlphaFoldDB" id="A0A3P7K1S4"/>
<feature type="chain" id="PRO_5018183600" evidence="1">
    <location>
        <begin position="24"/>
        <end position="296"/>
    </location>
</feature>
<evidence type="ECO:0000256" key="1">
    <source>
        <dbReference type="SAM" id="SignalP"/>
    </source>
</evidence>
<feature type="signal peptide" evidence="1">
    <location>
        <begin position="1"/>
        <end position="23"/>
    </location>
</feature>
<name>A0A3P7K1S4_STRVU</name>
<evidence type="ECO:0000313" key="2">
    <source>
        <dbReference type="EMBL" id="VDM65105.1"/>
    </source>
</evidence>
<accession>A0A3P7K1S4</accession>
<dbReference type="Proteomes" id="UP000270094">
    <property type="component" value="Unassembled WGS sequence"/>
</dbReference>
<evidence type="ECO:0000313" key="3">
    <source>
        <dbReference type="Proteomes" id="UP000270094"/>
    </source>
</evidence>
<dbReference type="OrthoDB" id="5782146at2759"/>
<gene>
    <name evidence="2" type="ORF">SVUK_LOCUS103</name>
</gene>
<keyword evidence="1" id="KW-0732">Signal</keyword>
<proteinExistence type="predicted"/>
<organism evidence="2 3">
    <name type="scientific">Strongylus vulgaris</name>
    <name type="common">Blood worm</name>
    <dbReference type="NCBI Taxonomy" id="40348"/>
    <lineage>
        <taxon>Eukaryota</taxon>
        <taxon>Metazoa</taxon>
        <taxon>Ecdysozoa</taxon>
        <taxon>Nematoda</taxon>
        <taxon>Chromadorea</taxon>
        <taxon>Rhabditida</taxon>
        <taxon>Rhabditina</taxon>
        <taxon>Rhabditomorpha</taxon>
        <taxon>Strongyloidea</taxon>
        <taxon>Strongylidae</taxon>
        <taxon>Strongylus</taxon>
    </lineage>
</organism>
<reference evidence="2 3" key="1">
    <citation type="submission" date="2018-11" db="EMBL/GenBank/DDBJ databases">
        <authorList>
            <consortium name="Pathogen Informatics"/>
        </authorList>
    </citation>
    <scope>NUCLEOTIDE SEQUENCE [LARGE SCALE GENOMIC DNA]</scope>
</reference>
<keyword evidence="3" id="KW-1185">Reference proteome</keyword>
<sequence>MRTSARMPTWIMLGVFLMDVTFAQVNPNHVSINEKRKHIEADSSWLDKRQQEVQRVALDASNKEKVILDLLNTQQQFSASASGNVAAAETYDGKRAQVQKIGDKGGIATVDGHKAQLRTKEDESGRHAFLKADGKYDLDTVARGDFKDPAKTSFAATNDRFDFNLNPKTHDNHTGTGTLGFNDKEKGKSGNYAYTITQNGKKTDATISAHDIGGGGFAESLFGRRSEKYHCTAETPGVSQCYDAQGRSVGKVVADKNGNTVVYNEKDVPIGTGSVKKIGPRSYEVNNDLYFKKAMN</sequence>
<dbReference type="EMBL" id="UYYB01000137">
    <property type="protein sequence ID" value="VDM65105.1"/>
    <property type="molecule type" value="Genomic_DNA"/>
</dbReference>